<dbReference type="GO" id="GO:0003937">
    <property type="term" value="F:IMP cyclohydrolase activity"/>
    <property type="evidence" value="ECO:0007669"/>
    <property type="project" value="InterPro"/>
</dbReference>
<dbReference type="InterPro" id="IPR036914">
    <property type="entry name" value="MGS-like_dom_sf"/>
</dbReference>
<dbReference type="GO" id="GO:0005829">
    <property type="term" value="C:cytosol"/>
    <property type="evidence" value="ECO:0007669"/>
    <property type="project" value="UniProtKB-SubCell"/>
</dbReference>
<comment type="similarity">
    <text evidence="4">Belongs to the PurH family.</text>
</comment>
<dbReference type="GO" id="GO:0006189">
    <property type="term" value="P:'de novo' IMP biosynthetic process"/>
    <property type="evidence" value="ECO:0007669"/>
    <property type="project" value="UniProtKB-UniPathway"/>
</dbReference>
<name>A0A6C0KH01_9ZZZZ</name>
<evidence type="ECO:0000256" key="1">
    <source>
        <dbReference type="ARBA" id="ARBA00004514"/>
    </source>
</evidence>
<dbReference type="Gene3D" id="3.40.50.1380">
    <property type="entry name" value="Methylglyoxal synthase-like domain"/>
    <property type="match status" value="1"/>
</dbReference>
<dbReference type="UniPathway" id="UPA00074">
    <property type="reaction ID" value="UER00133"/>
</dbReference>
<dbReference type="Gene3D" id="3.40.140.20">
    <property type="match status" value="2"/>
</dbReference>
<dbReference type="SMART" id="SM00851">
    <property type="entry name" value="MGS"/>
    <property type="match status" value="1"/>
</dbReference>
<reference evidence="11" key="1">
    <citation type="journal article" date="2020" name="Nature">
        <title>Giant virus diversity and host interactions through global metagenomics.</title>
        <authorList>
            <person name="Schulz F."/>
            <person name="Roux S."/>
            <person name="Paez-Espino D."/>
            <person name="Jungbluth S."/>
            <person name="Walsh D.A."/>
            <person name="Denef V.J."/>
            <person name="McMahon K.D."/>
            <person name="Konstantinidis K.T."/>
            <person name="Eloe-Fadrosh E.A."/>
            <person name="Kyrpides N.C."/>
            <person name="Woyke T."/>
        </authorList>
    </citation>
    <scope>NUCLEOTIDE SEQUENCE</scope>
    <source>
        <strain evidence="11">GVMAG-S-3300011013-78</strain>
    </source>
</reference>
<dbReference type="PANTHER" id="PTHR11692">
    <property type="entry name" value="BIFUNCTIONAL PURINE BIOSYNTHESIS PROTEIN PURH"/>
    <property type="match status" value="1"/>
</dbReference>
<dbReference type="InterPro" id="IPR016193">
    <property type="entry name" value="Cytidine_deaminase-like"/>
</dbReference>
<keyword evidence="7" id="KW-0658">Purine biosynthesis</keyword>
<dbReference type="PIRSF" id="PIRSF000414">
    <property type="entry name" value="AICARFT_IMPCHas"/>
    <property type="match status" value="1"/>
</dbReference>
<dbReference type="EMBL" id="MN740882">
    <property type="protein sequence ID" value="QHU16426.1"/>
    <property type="molecule type" value="Genomic_DNA"/>
</dbReference>
<evidence type="ECO:0000313" key="11">
    <source>
        <dbReference type="EMBL" id="QHU16426.1"/>
    </source>
</evidence>
<feature type="domain" description="MGS-like" evidence="10">
    <location>
        <begin position="1"/>
        <end position="140"/>
    </location>
</feature>
<evidence type="ECO:0000256" key="7">
    <source>
        <dbReference type="ARBA" id="ARBA00022755"/>
    </source>
</evidence>
<dbReference type="InterPro" id="IPR011607">
    <property type="entry name" value="MGS-like_dom"/>
</dbReference>
<sequence>MNKYALISVFDKSNIEVFSSYLVRQHYNILSTDNTGQYLDKYNIPNIRISAFTKFPEMLNGRVKTLHPKIYGGILGLRDREKERDIATYIDMVIVNLYPFKQVINRKNHTLEDAINNIDIGGVSLLRAAAKNYKHVLSITEPEQYNKIMGLQKITDEIKLEFAKKTWKYVTDYDITISSYLNKDTTYRTYEKQYPLKYGCNSYQTQGGVYKLKDSYFPFKILNGSMSYINQLDAIISWKLVTELKDAFSIPCAASFKHNTPAGVGTGIDLSNELLKVCFINSEYKLNSTSNAFLRARYTDPLSSFGDFIAISDRVEEETALLIKNEVSDGIIAPSFSDKALEILRSKKSGNYIIIEGNPYYHDNIAYRELYNVVLSQKENIQSANVLRIKNIVTEKKNINNYNNLLLANITCKYTPSNSIVMAYDGQVIGVGAGQQNRVDCIRLAGEKGRMWFLRQHEQCLNIKFGKKAKRTDKINSITRYLQEPSLITNFDHELCSNVYPTGKIPKQLNNKDKEQYLKQIMKNIALASDGFFPFADSIEECNKYGVSHIVQPGGSVSDESVIWACDAHNMIMYNSGVRFFTH</sequence>
<evidence type="ECO:0000256" key="5">
    <source>
        <dbReference type="ARBA" id="ARBA00022490"/>
    </source>
</evidence>
<keyword evidence="6" id="KW-0808">Transferase</keyword>
<evidence type="ECO:0000256" key="9">
    <source>
        <dbReference type="ARBA" id="ARBA00023268"/>
    </source>
</evidence>
<proteinExistence type="inferred from homology"/>
<dbReference type="FunFam" id="3.40.50.1380:FF:000001">
    <property type="entry name" value="Bifunctional purine biosynthesis protein PurH"/>
    <property type="match status" value="1"/>
</dbReference>
<dbReference type="Pfam" id="PF02142">
    <property type="entry name" value="MGS"/>
    <property type="match status" value="1"/>
</dbReference>
<keyword evidence="8" id="KW-0378">Hydrolase</keyword>
<dbReference type="InterPro" id="IPR024050">
    <property type="entry name" value="AICAR_Tfase_insert_dom_sf"/>
</dbReference>
<dbReference type="InterPro" id="IPR024051">
    <property type="entry name" value="AICAR_Tfase_dup_dom_sf"/>
</dbReference>
<evidence type="ECO:0000256" key="6">
    <source>
        <dbReference type="ARBA" id="ARBA00022679"/>
    </source>
</evidence>
<dbReference type="SUPFAM" id="SSF52335">
    <property type="entry name" value="Methylglyoxal synthase-like"/>
    <property type="match status" value="1"/>
</dbReference>
<evidence type="ECO:0000256" key="2">
    <source>
        <dbReference type="ARBA" id="ARBA00004844"/>
    </source>
</evidence>
<keyword evidence="9" id="KW-0511">Multifunctional enzyme</keyword>
<dbReference type="PANTHER" id="PTHR11692:SF0">
    <property type="entry name" value="BIFUNCTIONAL PURINE BIOSYNTHESIS PROTEIN ATIC"/>
    <property type="match status" value="1"/>
</dbReference>
<dbReference type="SMART" id="SM00798">
    <property type="entry name" value="AICARFT_IMPCHas"/>
    <property type="match status" value="1"/>
</dbReference>
<dbReference type="SUPFAM" id="SSF53927">
    <property type="entry name" value="Cytidine deaminase-like"/>
    <property type="match status" value="1"/>
</dbReference>
<evidence type="ECO:0000259" key="10">
    <source>
        <dbReference type="PROSITE" id="PS51855"/>
    </source>
</evidence>
<dbReference type="PROSITE" id="PS51855">
    <property type="entry name" value="MGS"/>
    <property type="match status" value="1"/>
</dbReference>
<comment type="pathway">
    <text evidence="2">Purine metabolism; IMP biosynthesis via de novo pathway; IMP from 5-formamido-1-(5-phospho-D-ribosyl)imidazole-4-carboxamide: step 1/1.</text>
</comment>
<keyword evidence="5" id="KW-0963">Cytoplasm</keyword>
<comment type="pathway">
    <text evidence="3">Purine metabolism; IMP biosynthesis via de novo pathway; 5-formamido-1-(5-phospho-D-ribosyl)imidazole-4-carboxamide from 5-amino-1-(5-phospho-D-ribosyl)imidazole-4-carboxamide (10-formyl THF route): step 1/1.</text>
</comment>
<dbReference type="GO" id="GO:0004643">
    <property type="term" value="F:phosphoribosylaminoimidazolecarboxamide formyltransferase activity"/>
    <property type="evidence" value="ECO:0007669"/>
    <property type="project" value="InterPro"/>
</dbReference>
<evidence type="ECO:0000256" key="8">
    <source>
        <dbReference type="ARBA" id="ARBA00022801"/>
    </source>
</evidence>
<dbReference type="InterPro" id="IPR002695">
    <property type="entry name" value="PurH-like"/>
</dbReference>
<dbReference type="Gene3D" id="1.10.287.440">
    <property type="match status" value="1"/>
</dbReference>
<dbReference type="AlphaFoldDB" id="A0A6C0KH01"/>
<evidence type="ECO:0000256" key="4">
    <source>
        <dbReference type="ARBA" id="ARBA00007667"/>
    </source>
</evidence>
<organism evidence="11">
    <name type="scientific">viral metagenome</name>
    <dbReference type="NCBI Taxonomy" id="1070528"/>
    <lineage>
        <taxon>unclassified sequences</taxon>
        <taxon>metagenomes</taxon>
        <taxon>organismal metagenomes</taxon>
    </lineage>
</organism>
<protein>
    <recommendedName>
        <fullName evidence="10">MGS-like domain-containing protein</fullName>
    </recommendedName>
</protein>
<accession>A0A6C0KH01</accession>
<dbReference type="Pfam" id="PF01808">
    <property type="entry name" value="AICARFT_IMPCHas"/>
    <property type="match status" value="1"/>
</dbReference>
<evidence type="ECO:0000256" key="3">
    <source>
        <dbReference type="ARBA" id="ARBA00004954"/>
    </source>
</evidence>
<comment type="subcellular location">
    <subcellularLocation>
        <location evidence="1">Cytoplasm</location>
        <location evidence="1">Cytosol</location>
    </subcellularLocation>
</comment>
<dbReference type="CDD" id="cd01421">
    <property type="entry name" value="IMPCH"/>
    <property type="match status" value="1"/>
</dbReference>